<dbReference type="GO" id="GO:0009288">
    <property type="term" value="C:bacterial-type flagellum"/>
    <property type="evidence" value="ECO:0007669"/>
    <property type="project" value="InterPro"/>
</dbReference>
<dbReference type="RefSeq" id="WP_011115793.1">
    <property type="nucleotide sequence ID" value="NC_004917.1"/>
</dbReference>
<dbReference type="KEGG" id="hhe:HH_0953"/>
<dbReference type="STRING" id="235279.HH_0953"/>
<dbReference type="GO" id="GO:0071973">
    <property type="term" value="P:bacterial-type flagellum-dependent cell motility"/>
    <property type="evidence" value="ECO:0007669"/>
    <property type="project" value="InterPro"/>
</dbReference>
<dbReference type="InterPro" id="IPR012823">
    <property type="entry name" value="Flagell_FliJ"/>
</dbReference>
<proteinExistence type="predicted"/>
<dbReference type="Proteomes" id="UP000002495">
    <property type="component" value="Chromosome"/>
</dbReference>
<dbReference type="EMBL" id="AE017125">
    <property type="protein sequence ID" value="AAP77550.1"/>
    <property type="molecule type" value="Genomic_DNA"/>
</dbReference>
<dbReference type="Pfam" id="PF02050">
    <property type="entry name" value="FliJ"/>
    <property type="match status" value="1"/>
</dbReference>
<sequence length="142" mass="16689">MKTKFSSIVSLRKKDMQVCELAMMQNESKIANKQIQIENLQKDFLQLKIPQAGTFYAFKAFEETKNMLLTHISLARNELEALFAHRKVLQEQYKKCNIEYEKVHFLDKKEHNEMIKNAKYKEKLEVDEIAVMLYNNAGGRAI</sequence>
<keyword evidence="2" id="KW-1185">Reference proteome</keyword>
<evidence type="ECO:0000313" key="1">
    <source>
        <dbReference type="EMBL" id="AAP77550.1"/>
    </source>
</evidence>
<dbReference type="HOGENOM" id="CLU_147930_0_0_7"/>
<evidence type="ECO:0000313" key="2">
    <source>
        <dbReference type="Proteomes" id="UP000002495"/>
    </source>
</evidence>
<dbReference type="AlphaFoldDB" id="Q7VHL3"/>
<gene>
    <name evidence="1" type="ordered locus">HH_0953</name>
</gene>
<protein>
    <submittedName>
        <fullName evidence="1">Uncharacterized protein</fullName>
    </submittedName>
</protein>
<organism evidence="1 2">
    <name type="scientific">Helicobacter hepaticus (strain ATCC 51449 / 3B1)</name>
    <dbReference type="NCBI Taxonomy" id="235279"/>
    <lineage>
        <taxon>Bacteria</taxon>
        <taxon>Pseudomonadati</taxon>
        <taxon>Campylobacterota</taxon>
        <taxon>Epsilonproteobacteria</taxon>
        <taxon>Campylobacterales</taxon>
        <taxon>Helicobacteraceae</taxon>
        <taxon>Helicobacter</taxon>
    </lineage>
</organism>
<name>Q7VHL3_HELHP</name>
<dbReference type="OrthoDB" id="5328666at2"/>
<reference evidence="1 2" key="1">
    <citation type="journal article" date="2003" name="Proc. Natl. Acad. Sci. U.S.A.">
        <title>The complete genome sequence of the carcinogenic bacterium Helicobacter hepaticus.</title>
        <authorList>
            <person name="Suerbaum S."/>
            <person name="Josenhans C."/>
            <person name="Sterzenbach T."/>
            <person name="Drescher B."/>
            <person name="Brandt P."/>
            <person name="Bell M."/>
            <person name="Droege M."/>
            <person name="Fartmann B."/>
            <person name="Fischer H.-P."/>
            <person name="Ge Z."/>
            <person name="Hoerster A."/>
            <person name="Holland R."/>
            <person name="Klein K."/>
            <person name="Koenig J."/>
            <person name="Macko L."/>
            <person name="Mendz G.L."/>
            <person name="Nyakatura G."/>
            <person name="Schauer D.B."/>
            <person name="Shen Z."/>
            <person name="Weber J."/>
            <person name="Frosch M."/>
            <person name="Fox J.G."/>
        </authorList>
    </citation>
    <scope>NUCLEOTIDE SEQUENCE [LARGE SCALE GENOMIC DNA]</scope>
    <source>
        <strain evidence="2">ATCC 51449 / 3B1</strain>
    </source>
</reference>
<accession>Q7VHL3</accession>